<evidence type="ECO:0000259" key="2">
    <source>
        <dbReference type="Pfam" id="PF18962"/>
    </source>
</evidence>
<organism evidence="3 4">
    <name type="scientific">Hymenobacter jejuensis</name>
    <dbReference type="NCBI Taxonomy" id="2502781"/>
    <lineage>
        <taxon>Bacteria</taxon>
        <taxon>Pseudomonadati</taxon>
        <taxon>Bacteroidota</taxon>
        <taxon>Cytophagia</taxon>
        <taxon>Cytophagales</taxon>
        <taxon>Hymenobacteraceae</taxon>
        <taxon>Hymenobacter</taxon>
    </lineage>
</organism>
<dbReference type="Gene3D" id="2.160.20.10">
    <property type="entry name" value="Single-stranded right-handed beta-helix, Pectin lyase-like"/>
    <property type="match status" value="1"/>
</dbReference>
<dbReference type="InterPro" id="IPR011050">
    <property type="entry name" value="Pectin_lyase_fold/virulence"/>
</dbReference>
<feature type="domain" description="Secretion system C-terminal sorting" evidence="2">
    <location>
        <begin position="662"/>
        <end position="741"/>
    </location>
</feature>
<dbReference type="NCBIfam" id="TIGR04183">
    <property type="entry name" value="Por_Secre_tail"/>
    <property type="match status" value="1"/>
</dbReference>
<dbReference type="AlphaFoldDB" id="A0A5B7ZU61"/>
<dbReference type="InterPro" id="IPR012334">
    <property type="entry name" value="Pectin_lyas_fold"/>
</dbReference>
<dbReference type="SMART" id="SM00710">
    <property type="entry name" value="PbH1"/>
    <property type="match status" value="8"/>
</dbReference>
<dbReference type="InterPro" id="IPR026444">
    <property type="entry name" value="Secre_tail"/>
</dbReference>
<dbReference type="EMBL" id="CP040896">
    <property type="protein sequence ID" value="QDA58724.1"/>
    <property type="molecule type" value="Genomic_DNA"/>
</dbReference>
<dbReference type="OrthoDB" id="876123at2"/>
<sequence>MQFNARKRAIITGYSWNISMYKLLTFCCVTLALVCGLDNFAYATTYYISTGGNDNNSGTDVATAWQSIAKVNQSQFSPGDRILFEATQVFTGSLLLQNSGTATQPIVVSSYGKGAAIISSNDGYGFYAYNVDGIELRRLNFVGAGRLANSGSGVHFYTEVHDAHLQHLVLDSLDISGYKICGIDISSWNGSSGYSDVRITNCRAHDNGDTGIASYSEGLQAHNNWYVGNCKSYNNSGRSDVTSSNTGSGIVLSGVHGALIEQCETYNNGWLSAHVYSGPAGIWAYYCDNLIIQECESHHNRSGTLDGGGFDLDGGCTNSIMQYNYSHDNEGPGLMLAQFDGALQDVIIRYNISENDARRYGGGITLWSSGAGGGIKRAQIYNNTVYMTPSASGYTSRAVYIMSPYIENTVLRNNILQTTGGVPFVIDLAGGVGFQGNCYWSTGATPWWRFGSSDIHSLADWRTYTGAERIGSVNSGLETDPQLVAPGAGGSNPADLSRSMNAWKPYQLQPTSPMIGAGLDLNQFGISPGPRDLYGLPTPAAGLRGNIGAYEGSGRPLPVELISFQAEVKSSQASLRWATASERSSAFFEIQRSLDGKTFSGVGQLAAAGISSTVRFYQWDDSQRLTQATYYRLRQIDLDGSSHYSKVAVVSPNSSAQHAISVFPNPAAKGQLLYLDLAKFSGQSVQIRVADLMGQTIHHQRVAADNTAANVPLQLPAQTSPGTYVLSVTSGKQTLHTKFIIN</sequence>
<evidence type="ECO:0000313" key="3">
    <source>
        <dbReference type="EMBL" id="QDA58724.1"/>
    </source>
</evidence>
<protein>
    <submittedName>
        <fullName evidence="3">T9SS type A sorting domain-containing protein</fullName>
    </submittedName>
</protein>
<keyword evidence="4" id="KW-1185">Reference proteome</keyword>
<feature type="domain" description="Right handed beta helix" evidence="1">
    <location>
        <begin position="243"/>
        <end position="401"/>
    </location>
</feature>
<evidence type="ECO:0000313" key="4">
    <source>
        <dbReference type="Proteomes" id="UP000305398"/>
    </source>
</evidence>
<reference evidence="3 4" key="1">
    <citation type="submission" date="2019-06" db="EMBL/GenBank/DDBJ databases">
        <authorList>
            <person name="Srinivasan S."/>
        </authorList>
    </citation>
    <scope>NUCLEOTIDE SEQUENCE [LARGE SCALE GENOMIC DNA]</scope>
    <source>
        <strain evidence="3 4">17J68-5</strain>
    </source>
</reference>
<accession>A0A5B7ZU61</accession>
<dbReference type="Pfam" id="PF13229">
    <property type="entry name" value="Beta_helix"/>
    <property type="match status" value="1"/>
</dbReference>
<dbReference type="Proteomes" id="UP000305398">
    <property type="component" value="Chromosome"/>
</dbReference>
<evidence type="ECO:0000259" key="1">
    <source>
        <dbReference type="Pfam" id="PF13229"/>
    </source>
</evidence>
<dbReference type="KEGG" id="hyj:FHG12_00785"/>
<dbReference type="InterPro" id="IPR006626">
    <property type="entry name" value="PbH1"/>
</dbReference>
<dbReference type="SUPFAM" id="SSF51126">
    <property type="entry name" value="Pectin lyase-like"/>
    <property type="match status" value="1"/>
</dbReference>
<dbReference type="InterPro" id="IPR039448">
    <property type="entry name" value="Beta_helix"/>
</dbReference>
<proteinExistence type="predicted"/>
<dbReference type="Pfam" id="PF18962">
    <property type="entry name" value="Por_Secre_tail"/>
    <property type="match status" value="1"/>
</dbReference>
<name>A0A5B7ZU61_9BACT</name>
<gene>
    <name evidence="3" type="ORF">FHG12_00785</name>
</gene>